<proteinExistence type="predicted"/>
<dbReference type="InterPro" id="IPR050987">
    <property type="entry name" value="AtrR-like"/>
</dbReference>
<evidence type="ECO:0000256" key="2">
    <source>
        <dbReference type="ARBA" id="ARBA00022723"/>
    </source>
</evidence>
<keyword evidence="4" id="KW-0539">Nucleus</keyword>
<dbReference type="PANTHER" id="PTHR46910:SF3">
    <property type="entry name" value="HALOTOLERANCE PROTEIN 9-RELATED"/>
    <property type="match status" value="1"/>
</dbReference>
<keyword evidence="2" id="KW-0479">Metal-binding</keyword>
<dbReference type="Proteomes" id="UP001446871">
    <property type="component" value="Unassembled WGS sequence"/>
</dbReference>
<reference evidence="6 7" key="1">
    <citation type="submission" date="2023-01" db="EMBL/GenBank/DDBJ databases">
        <title>Analysis of 21 Apiospora genomes using comparative genomics revels a genus with tremendous synthesis potential of carbohydrate active enzymes and secondary metabolites.</title>
        <authorList>
            <person name="Sorensen T."/>
        </authorList>
    </citation>
    <scope>NUCLEOTIDE SEQUENCE [LARGE SCALE GENOMIC DNA]</scope>
    <source>
        <strain evidence="6 7">CBS 83171</strain>
    </source>
</reference>
<evidence type="ECO:0000256" key="1">
    <source>
        <dbReference type="ARBA" id="ARBA00004123"/>
    </source>
</evidence>
<comment type="subcellular location">
    <subcellularLocation>
        <location evidence="1">Nucleus</location>
    </subcellularLocation>
</comment>
<name>A0ABR1U2Q7_9PEZI</name>
<keyword evidence="3" id="KW-0238">DNA-binding</keyword>
<protein>
    <submittedName>
        <fullName evidence="6">Ankyrin repeat protein</fullName>
    </submittedName>
</protein>
<sequence length="745" mass="82344">MASWKPDLTQAQGPVQSAPPPAAGSEEAVQLVLEGLRSMGQRLRTASKEQQIQIQATHVQWASMLPPSLTDQFRVVKTDAPTSTSEPQTTVHLVGETYTARQESVHSSLSGLESHVSTLQIEAPSRGFNELTGISDVRELLRGQRAGPVAVASTITSTSTFTSFAAGPPSTLRRSPDSDVLNRAIASFFDCSATLFHVFTQEQIADYQKARFSAVTSEESRNQATCVVSAVAAVGLQYLPEGADFSLEQSLYATSRHYYDLLLEFNPLEAMKVCALFVLYNIFARSTVALAYIEVGLSLCHQFGIDKPPSSYQGNPEQWAEYRGTWRTLLFFSGWLASSLGYVSGDDTVIRALPLSEIELGNPTDITQVAQNELVKISLLKLRIIRMQEAFGEHSVLSLASTRSDLQTWYSNLPQALSIASLSQDYLPSYVRKMVYNVQLLYLCATMLLYRRAASHIVRLIRGAQTISLEHQQDELLTYIAEGRDAARHSATLLGMFFAERAFCKRCWLVIYQAYTTCLVLLFSGVQSHADDAPSEAQQQADLEKARQCLEILEWCGSLDHVARQFHRTLSACYEALVTACMTTPTQENPRGASPFYPSATHHTTTITSSNSADSITKYFLIPPLGDLAFHRHTYKLLDLLCRPFADSDTQQQPSWHDPASGAFDFGPLQSEKMEWNPGSRNLFQWDLAKIGIPATPSQWPDLSSGGAFLVHAAERSVSTTSSNHFVGSMRPSGWETIPSLMRLC</sequence>
<evidence type="ECO:0000313" key="6">
    <source>
        <dbReference type="EMBL" id="KAK8052987.1"/>
    </source>
</evidence>
<evidence type="ECO:0000256" key="3">
    <source>
        <dbReference type="ARBA" id="ARBA00023125"/>
    </source>
</evidence>
<dbReference type="CDD" id="cd12148">
    <property type="entry name" value="fungal_TF_MHR"/>
    <property type="match status" value="1"/>
</dbReference>
<comment type="caution">
    <text evidence="6">The sequence shown here is derived from an EMBL/GenBank/DDBJ whole genome shotgun (WGS) entry which is preliminary data.</text>
</comment>
<dbReference type="PANTHER" id="PTHR46910">
    <property type="entry name" value="TRANSCRIPTION FACTOR PDR1"/>
    <property type="match status" value="1"/>
</dbReference>
<feature type="region of interest" description="Disordered" evidence="5">
    <location>
        <begin position="1"/>
        <end position="25"/>
    </location>
</feature>
<evidence type="ECO:0000256" key="4">
    <source>
        <dbReference type="ARBA" id="ARBA00023242"/>
    </source>
</evidence>
<keyword evidence="7" id="KW-1185">Reference proteome</keyword>
<evidence type="ECO:0000256" key="5">
    <source>
        <dbReference type="SAM" id="MobiDB-lite"/>
    </source>
</evidence>
<organism evidence="6 7">
    <name type="scientific">Apiospora saccharicola</name>
    <dbReference type="NCBI Taxonomy" id="335842"/>
    <lineage>
        <taxon>Eukaryota</taxon>
        <taxon>Fungi</taxon>
        <taxon>Dikarya</taxon>
        <taxon>Ascomycota</taxon>
        <taxon>Pezizomycotina</taxon>
        <taxon>Sordariomycetes</taxon>
        <taxon>Xylariomycetidae</taxon>
        <taxon>Amphisphaeriales</taxon>
        <taxon>Apiosporaceae</taxon>
        <taxon>Apiospora</taxon>
    </lineage>
</organism>
<dbReference type="EMBL" id="JAQQWM010000008">
    <property type="protein sequence ID" value="KAK8052987.1"/>
    <property type="molecule type" value="Genomic_DNA"/>
</dbReference>
<accession>A0ABR1U2Q7</accession>
<gene>
    <name evidence="6" type="ORF">PG996_012288</name>
</gene>
<evidence type="ECO:0000313" key="7">
    <source>
        <dbReference type="Proteomes" id="UP001446871"/>
    </source>
</evidence>